<dbReference type="AlphaFoldDB" id="A0A6J4UVB1"/>
<dbReference type="InterPro" id="IPR006674">
    <property type="entry name" value="HD_domain"/>
</dbReference>
<sequence>MIYTRERLERSEANTLASYAVRSSQSRGRLYPENPSKYRTAFQKDRDRVIHTSAFRRLEHKTQVFVNTEGDHYRTRLTHTLEVAQVAKSITRALGLNDDLAETVALAHDLGHPPFGHAGERTLDRLARSEGGFDHNKQSLRVVTELERRYPGFPGLNLTWETLEGIMKHETEHDLPGQGHGWEPDKQPSLEAQVVNLADELAYNAHDLEDGLRGGHLNAEQIAEVPLISDLMNRLALDPHRFGSAERYVLIRELLGLTIESAISETDRQLGAHGVETLDDVRSAPTKLVCTEPPLHTQLAELKAFLYKNLYYHYRQIRMTKKADRILEALFCAYVETPKMLPWELQRRAEEKGVVRTVTDYLAGMTDRYAGDEYRRLFDPQALT</sequence>
<dbReference type="NCBIfam" id="TIGR01353">
    <property type="entry name" value="dGTP_triPase"/>
    <property type="match status" value="1"/>
</dbReference>
<dbReference type="SUPFAM" id="SSF109604">
    <property type="entry name" value="HD-domain/PDEase-like"/>
    <property type="match status" value="1"/>
</dbReference>
<dbReference type="Pfam" id="PF13286">
    <property type="entry name" value="HD_assoc"/>
    <property type="match status" value="1"/>
</dbReference>
<reference evidence="4" key="1">
    <citation type="submission" date="2020-02" db="EMBL/GenBank/DDBJ databases">
        <authorList>
            <person name="Meier V. D."/>
        </authorList>
    </citation>
    <scope>NUCLEOTIDE SEQUENCE</scope>
    <source>
        <strain evidence="4">AVDCRST_MAG86</strain>
    </source>
</reference>
<dbReference type="CDD" id="cd00077">
    <property type="entry name" value="HDc"/>
    <property type="match status" value="1"/>
</dbReference>
<dbReference type="InterPro" id="IPR003607">
    <property type="entry name" value="HD/PDEase_dom"/>
</dbReference>
<dbReference type="HAMAP" id="MF_01212">
    <property type="entry name" value="dGTPase_type2"/>
    <property type="match status" value="1"/>
</dbReference>
<dbReference type="Pfam" id="PF01966">
    <property type="entry name" value="HD"/>
    <property type="match status" value="1"/>
</dbReference>
<name>A0A6J4UVB1_9DEIN</name>
<gene>
    <name evidence="4" type="ORF">AVDCRST_MAG86-451</name>
</gene>
<dbReference type="PROSITE" id="PS51831">
    <property type="entry name" value="HD"/>
    <property type="match status" value="1"/>
</dbReference>
<proteinExistence type="inferred from homology"/>
<keyword evidence="1 2" id="KW-0378">Hydrolase</keyword>
<evidence type="ECO:0000256" key="2">
    <source>
        <dbReference type="HAMAP-Rule" id="MF_01212"/>
    </source>
</evidence>
<evidence type="ECO:0000259" key="3">
    <source>
        <dbReference type="PROSITE" id="PS51831"/>
    </source>
</evidence>
<dbReference type="PANTHER" id="PTHR35795">
    <property type="entry name" value="SLR1885 PROTEIN"/>
    <property type="match status" value="1"/>
</dbReference>
<dbReference type="FunFam" id="1.10.3210.10:FF:000024">
    <property type="entry name" value="Deoxyguanosinetriphosphate triphosphohydrolase-like protein"/>
    <property type="match status" value="1"/>
</dbReference>
<dbReference type="InterPro" id="IPR006261">
    <property type="entry name" value="dGTPase"/>
</dbReference>
<dbReference type="InterPro" id="IPR026875">
    <property type="entry name" value="PHydrolase_assoc_dom"/>
</dbReference>
<dbReference type="InterPro" id="IPR023023">
    <property type="entry name" value="dNTPase_2"/>
</dbReference>
<accession>A0A6J4UVB1</accession>
<dbReference type="SMART" id="SM00471">
    <property type="entry name" value="HDc"/>
    <property type="match status" value="1"/>
</dbReference>
<feature type="domain" description="HD" evidence="3">
    <location>
        <begin position="76"/>
        <end position="204"/>
    </location>
</feature>
<dbReference type="GO" id="GO:0016793">
    <property type="term" value="F:triphosphoric monoester hydrolase activity"/>
    <property type="evidence" value="ECO:0007669"/>
    <property type="project" value="InterPro"/>
</dbReference>
<dbReference type="InterPro" id="IPR051094">
    <property type="entry name" value="Diverse_Catalytic_Enzymes"/>
</dbReference>
<evidence type="ECO:0000313" key="4">
    <source>
        <dbReference type="EMBL" id="CAA9559023.1"/>
    </source>
</evidence>
<dbReference type="EMBL" id="CADCWP010000031">
    <property type="protein sequence ID" value="CAA9559023.1"/>
    <property type="molecule type" value="Genomic_DNA"/>
</dbReference>
<comment type="similarity">
    <text evidence="2">Belongs to the dGTPase family. Type 2 subfamily.</text>
</comment>
<dbReference type="PANTHER" id="PTHR35795:SF1">
    <property type="entry name" value="BIS(5'-NUCLEOSYL)-TETRAPHOSPHATASE, SYMMETRICAL"/>
    <property type="match status" value="1"/>
</dbReference>
<dbReference type="NCBIfam" id="NF002326">
    <property type="entry name" value="PRK01286.1-1"/>
    <property type="match status" value="1"/>
</dbReference>
<dbReference type="Gene3D" id="1.10.3210.10">
    <property type="entry name" value="Hypothetical protein af1432"/>
    <property type="match status" value="1"/>
</dbReference>
<protein>
    <recommendedName>
        <fullName evidence="2">Deoxyguanosinetriphosphate triphosphohydrolase-like protein</fullName>
    </recommendedName>
</protein>
<organism evidence="4">
    <name type="scientific">uncultured Truepera sp</name>
    <dbReference type="NCBI Taxonomy" id="543023"/>
    <lineage>
        <taxon>Bacteria</taxon>
        <taxon>Thermotogati</taxon>
        <taxon>Deinococcota</taxon>
        <taxon>Deinococci</taxon>
        <taxon>Trueperales</taxon>
        <taxon>Trueperaceae</taxon>
        <taxon>Truepera</taxon>
        <taxon>environmental samples</taxon>
    </lineage>
</organism>
<evidence type="ECO:0000256" key="1">
    <source>
        <dbReference type="ARBA" id="ARBA00022801"/>
    </source>
</evidence>